<gene>
    <name evidence="2" type="ORF">FXF47_00485</name>
</gene>
<dbReference type="InterPro" id="IPR017853">
    <property type="entry name" value="GH"/>
</dbReference>
<dbReference type="InterPro" id="IPR006047">
    <property type="entry name" value="GH13_cat_dom"/>
</dbReference>
<dbReference type="Proteomes" id="UP000324143">
    <property type="component" value="Unassembled WGS sequence"/>
</dbReference>
<proteinExistence type="predicted"/>
<keyword evidence="3" id="KW-1185">Reference proteome</keyword>
<evidence type="ECO:0000313" key="3">
    <source>
        <dbReference type="Proteomes" id="UP000324143"/>
    </source>
</evidence>
<sequence>MTENRSYFPSPEEWEDQIIYLLMVDRFSNGREKEVELYIPEKHFNEIENENIKIWETAGDRWVGGTLKGIISKLDYLKNLGITCLWLNPVFKQTAYNDNYHGYGIQNFLEIDPHIGTKNDLKELVEKAHEKGIYIILDIVINHSGDVFGYKEENPKYFGDRYEIEGFRNHEGLAVIPPAEKDDLNNSWPDGAVWPEELQNIEAYERKGEIQNWDSFPEYVEGDFSSFKTFNLGKDENDNFQFSETLKNLTQIYKYWIAFADIDGFRVDTIKHIPREATKYFVREIHEFARSIGKNNFYLIGEITGGLEFAIETKNKTGLNAALGINEIASQLENTAKGYISPSSYFNIFSNTDLLGEDAHLWFKDNVVTMFDDHDMVSLGENEKFRFCADEKTSKLVLNALFLNIFSLGIPCVYYGTEQGFDGHGNSDKYVRESMFGGDFGAFRTQNKHFFNQENPIYKSLSRMLKKRKDDATFRHGRQYLRKISEDGKQFGFVEKIGDDRIVSVISWSKILSGNEYIFAINTNIEDEISCFVMIDSELNSEGDVYETVFASQKDYLKNKSLVKVNDRMEKFLSIKVPPHGHVIYAKSHNKE</sequence>
<dbReference type="PANTHER" id="PTHR10357">
    <property type="entry name" value="ALPHA-AMYLASE FAMILY MEMBER"/>
    <property type="match status" value="1"/>
</dbReference>
<dbReference type="GO" id="GO:0005975">
    <property type="term" value="P:carbohydrate metabolic process"/>
    <property type="evidence" value="ECO:0007669"/>
    <property type="project" value="InterPro"/>
</dbReference>
<evidence type="ECO:0000313" key="2">
    <source>
        <dbReference type="EMBL" id="TYB32165.1"/>
    </source>
</evidence>
<dbReference type="PANTHER" id="PTHR10357:SF209">
    <property type="entry name" value="PERIPLASMIC ALPHA-AMYLASE"/>
    <property type="match status" value="1"/>
</dbReference>
<dbReference type="SMART" id="SM00642">
    <property type="entry name" value="Aamy"/>
    <property type="match status" value="1"/>
</dbReference>
<dbReference type="AlphaFoldDB" id="A0A5D0MJT1"/>
<dbReference type="Gene3D" id="3.20.20.80">
    <property type="entry name" value="Glycosidases"/>
    <property type="match status" value="1"/>
</dbReference>
<dbReference type="Pfam" id="PF00128">
    <property type="entry name" value="Alpha-amylase"/>
    <property type="match status" value="1"/>
</dbReference>
<dbReference type="EMBL" id="VSIX01000004">
    <property type="protein sequence ID" value="TYB32165.1"/>
    <property type="molecule type" value="Genomic_DNA"/>
</dbReference>
<comment type="caution">
    <text evidence="2">The sequence shown here is derived from an EMBL/GenBank/DDBJ whole genome shotgun (WGS) entry which is preliminary data.</text>
</comment>
<feature type="domain" description="Glycosyl hydrolase family 13 catalytic" evidence="1">
    <location>
        <begin position="21"/>
        <end position="468"/>
    </location>
</feature>
<evidence type="ECO:0000259" key="1">
    <source>
        <dbReference type="SMART" id="SM00642"/>
    </source>
</evidence>
<name>A0A5D0MJT1_9BACT</name>
<protein>
    <submittedName>
        <fullName evidence="2">Alpha-amylase</fullName>
    </submittedName>
</protein>
<reference evidence="2" key="1">
    <citation type="submission" date="2019-08" db="EMBL/GenBank/DDBJ databases">
        <title>Genomic characterization of a novel candidate phylum (ARYD3) from a high temperature, high salinity tertiary oil reservoir in north central Oklahoma, USA.</title>
        <authorList>
            <person name="Youssef N.H."/>
            <person name="Yadav A."/>
            <person name="Elshahed M.S."/>
        </authorList>
    </citation>
    <scope>NUCLEOTIDE SEQUENCE [LARGE SCALE GENOMIC DNA]</scope>
    <source>
        <strain evidence="2">ARYD3</strain>
    </source>
</reference>
<organism evidence="2 3">
    <name type="scientific">Candidatus Mcinerneyibacterium aminivorans</name>
    <dbReference type="NCBI Taxonomy" id="2703815"/>
    <lineage>
        <taxon>Bacteria</taxon>
        <taxon>Candidatus Macinerneyibacteriota</taxon>
        <taxon>Candidatus Mcinerneyibacteria</taxon>
        <taxon>Candidatus Mcinerneyibacteriales</taxon>
        <taxon>Candidatus Mcinerneyibacteriaceae</taxon>
        <taxon>Candidatus Mcinerneyibacterium</taxon>
    </lineage>
</organism>
<dbReference type="CDD" id="cd11352">
    <property type="entry name" value="AmyAc_5"/>
    <property type="match status" value="1"/>
</dbReference>
<dbReference type="SUPFAM" id="SSF51445">
    <property type="entry name" value="(Trans)glycosidases"/>
    <property type="match status" value="1"/>
</dbReference>
<accession>A0A5D0MJT1</accession>